<proteinExistence type="predicted"/>
<organismHost>
    <name type="scientific">Culex nigripalpus</name>
    <dbReference type="NCBI Taxonomy" id="42429"/>
</organismHost>
<evidence type="ECO:0000313" key="2">
    <source>
        <dbReference type="Proteomes" id="UP000006635"/>
    </source>
</evidence>
<dbReference type="Proteomes" id="UP000006635">
    <property type="component" value="Segment"/>
</dbReference>
<dbReference type="EMBL" id="AF403738">
    <property type="protein sequence ID" value="AAK94114.1"/>
    <property type="molecule type" value="Genomic_DNA"/>
</dbReference>
<dbReference type="KEGG" id="vg:921913"/>
<organism evidence="1 2">
    <name type="scientific">Culex nigripalpus nucleopolyhedrovirus (isolate Florida/1997)</name>
    <name type="common">CuniNPV</name>
    <dbReference type="NCBI Taxonomy" id="645993"/>
    <lineage>
        <taxon>Viruses</taxon>
        <taxon>Viruses incertae sedis</taxon>
        <taxon>Naldaviricetes</taxon>
        <taxon>Lefavirales</taxon>
        <taxon>Baculoviridae</taxon>
        <taxon>Deltabaculovirus</taxon>
    </lineage>
</organism>
<dbReference type="PROSITE" id="PS51257">
    <property type="entry name" value="PROKAR_LIPOPROTEIN"/>
    <property type="match status" value="1"/>
</dbReference>
<gene>
    <name evidence="1" type="primary">CUN036</name>
</gene>
<dbReference type="GeneID" id="921913"/>
<evidence type="ECO:0000313" key="1">
    <source>
        <dbReference type="EMBL" id="AAK94114.1"/>
    </source>
</evidence>
<keyword evidence="2" id="KW-1185">Reference proteome</keyword>
<dbReference type="RefSeq" id="NP_203340.1">
    <property type="nucleotide sequence ID" value="NC_003084.1"/>
</dbReference>
<reference evidence="1 2" key="1">
    <citation type="journal article" date="2001" name="J. Virol.">
        <title>Genome sequence of a baculovirus pathogenic for Culex nigripalpus.</title>
        <authorList>
            <person name="Afonso C.L."/>
            <person name="Tulman E.R."/>
            <person name="Lu Z."/>
            <person name="Balinsky C.A."/>
            <person name="Moser B.A."/>
            <person name="Becnel J.J."/>
            <person name="Rock D.L."/>
            <person name="Kutish G.F."/>
        </authorList>
    </citation>
    <scope>NUCLEOTIDE SEQUENCE [LARGE SCALE GENOMIC DNA]</scope>
    <source>
        <strain evidence="2">Isolate Florida/1997</strain>
    </source>
</reference>
<sequence length="212" mass="23793">MLWRLTYPPRPNSNEALTISTLSPTSLSCTKRFTFALDPANAAEISTGRTRYVKEFHPKFIFYLDQLEAQVVPLNRELNHHLLLEVYRLEALPEQFIVRNGVQVVLLVVERHDIGRAFIWMVTGSLNPADRISEPSCSVVMGTVQVRPIYMRIGGGLVPKVFAQALVNFHPLPLDQNGHHLLANDLRRTNYGMLPCLGTVTLTNNPSSTSTT</sequence>
<name>Q919N3_NPVCO</name>
<accession>Q919N3</accession>
<protein>
    <submittedName>
        <fullName evidence="1">Uncharacterized protein</fullName>
    </submittedName>
</protein>